<dbReference type="Proteomes" id="UP001153076">
    <property type="component" value="Unassembled WGS sequence"/>
</dbReference>
<dbReference type="PANTHER" id="PTHR31286:SF165">
    <property type="entry name" value="DUF4283 DOMAIN-CONTAINING PROTEIN"/>
    <property type="match status" value="1"/>
</dbReference>
<reference evidence="1" key="1">
    <citation type="submission" date="2022-04" db="EMBL/GenBank/DDBJ databases">
        <title>Carnegiea gigantea Genome sequencing and assembly v2.</title>
        <authorList>
            <person name="Copetti D."/>
            <person name="Sanderson M.J."/>
            <person name="Burquez A."/>
            <person name="Wojciechowski M.F."/>
        </authorList>
    </citation>
    <scope>NUCLEOTIDE SEQUENCE</scope>
    <source>
        <strain evidence="1">SGP5-SGP5p</strain>
        <tissue evidence="1">Aerial part</tissue>
    </source>
</reference>
<dbReference type="AlphaFoldDB" id="A0A9Q1QA43"/>
<gene>
    <name evidence="1" type="ORF">Cgig2_004423</name>
</gene>
<dbReference type="EMBL" id="JAKOGI010000535">
    <property type="protein sequence ID" value="KAJ8433485.1"/>
    <property type="molecule type" value="Genomic_DNA"/>
</dbReference>
<dbReference type="Gene3D" id="3.60.10.10">
    <property type="entry name" value="Endonuclease/exonuclease/phosphatase"/>
    <property type="match status" value="1"/>
</dbReference>
<comment type="caution">
    <text evidence="1">The sequence shown here is derived from an EMBL/GenBank/DDBJ whole genome shotgun (WGS) entry which is preliminary data.</text>
</comment>
<proteinExistence type="predicted"/>
<evidence type="ECO:0000313" key="1">
    <source>
        <dbReference type="EMBL" id="KAJ8433485.1"/>
    </source>
</evidence>
<dbReference type="SUPFAM" id="SSF56219">
    <property type="entry name" value="DNase I-like"/>
    <property type="match status" value="1"/>
</dbReference>
<name>A0A9Q1QA43_9CARY</name>
<protein>
    <submittedName>
        <fullName evidence="1">Uncharacterized protein</fullName>
    </submittedName>
</protein>
<dbReference type="OrthoDB" id="1742140at2759"/>
<organism evidence="1 2">
    <name type="scientific">Carnegiea gigantea</name>
    <dbReference type="NCBI Taxonomy" id="171969"/>
    <lineage>
        <taxon>Eukaryota</taxon>
        <taxon>Viridiplantae</taxon>
        <taxon>Streptophyta</taxon>
        <taxon>Embryophyta</taxon>
        <taxon>Tracheophyta</taxon>
        <taxon>Spermatophyta</taxon>
        <taxon>Magnoliopsida</taxon>
        <taxon>eudicotyledons</taxon>
        <taxon>Gunneridae</taxon>
        <taxon>Pentapetalae</taxon>
        <taxon>Caryophyllales</taxon>
        <taxon>Cactineae</taxon>
        <taxon>Cactaceae</taxon>
        <taxon>Cactoideae</taxon>
        <taxon>Echinocereeae</taxon>
        <taxon>Carnegiea</taxon>
    </lineage>
</organism>
<dbReference type="InterPro" id="IPR036691">
    <property type="entry name" value="Endo/exonu/phosph_ase_sf"/>
</dbReference>
<accession>A0A9Q1QA43</accession>
<sequence>MDLNTESVKSLPVWAQLPDLDVKYWKLKSLSKIGSILGIPIKTDRYTKVTSVIKYAGLLIEMSLEGPFPEYIEFFNDNEVLPDQFIHWHATQLSTNKGFYITFVYGMNNVQQRQQPWADLQGFSQQMTEAWCIMGDFNSVLYKEDRMGGNEILDHELEDLNNLMHSYQLRKFLNQLRPLLRQLSMDHFADLRIQSLPVWAQLPDLDVKYWKLKSLSKIGSVLGIPIETDRYTKVTLVIKYAGLLIEMSLEGPFPDCIEFFDDNEVLIRHSVLYKEDRMGGNEILDHELEDLSNLMHTCYSNYGASLIMDQLRKFLNQLRPILRQLSMDHIADLGTQQEKARKELTNI</sequence>
<dbReference type="InterPro" id="IPR040256">
    <property type="entry name" value="At4g02000-like"/>
</dbReference>
<keyword evidence="2" id="KW-1185">Reference proteome</keyword>
<dbReference type="PANTHER" id="PTHR31286">
    <property type="entry name" value="GLYCINE-RICH CELL WALL STRUCTURAL PROTEIN 1.8-LIKE"/>
    <property type="match status" value="1"/>
</dbReference>
<evidence type="ECO:0000313" key="2">
    <source>
        <dbReference type="Proteomes" id="UP001153076"/>
    </source>
</evidence>